<evidence type="ECO:0000313" key="6">
    <source>
        <dbReference type="Proteomes" id="UP000053681"/>
    </source>
</evidence>
<dbReference type="InterPro" id="IPR025736">
    <property type="entry name" value="PucR_C-HTH_dom"/>
</dbReference>
<evidence type="ECO:0000256" key="1">
    <source>
        <dbReference type="ARBA" id="ARBA00006754"/>
    </source>
</evidence>
<organism evidence="5 6">
    <name type="scientific">Priestia veravalensis</name>
    <dbReference type="NCBI Taxonomy" id="1414648"/>
    <lineage>
        <taxon>Bacteria</taxon>
        <taxon>Bacillati</taxon>
        <taxon>Bacillota</taxon>
        <taxon>Bacilli</taxon>
        <taxon>Bacillales</taxon>
        <taxon>Bacillaceae</taxon>
        <taxon>Priestia</taxon>
    </lineage>
</organism>
<comment type="similarity">
    <text evidence="1">Belongs to the CdaR family.</text>
</comment>
<dbReference type="PANTHER" id="PTHR33744">
    <property type="entry name" value="CARBOHYDRATE DIACID REGULATOR"/>
    <property type="match status" value="1"/>
</dbReference>
<feature type="domain" description="Purine catabolism PurC-like" evidence="2">
    <location>
        <begin position="12"/>
        <end position="122"/>
    </location>
</feature>
<reference evidence="5 6" key="1">
    <citation type="submission" date="2015-11" db="EMBL/GenBank/DDBJ databases">
        <title>Bacillus caseinolyticus sp nov.</title>
        <authorList>
            <person name="Dastager S.G."/>
            <person name="Mawlankar R."/>
        </authorList>
    </citation>
    <scope>NUCLEOTIDE SEQUENCE [LARGE SCALE GENOMIC DNA]</scope>
    <source>
        <strain evidence="5 6">SGD-V-76</strain>
    </source>
</reference>
<dbReference type="RefSeq" id="WP_025911325.1">
    <property type="nucleotide sequence ID" value="NZ_KQ758629.1"/>
</dbReference>
<dbReference type="Pfam" id="PF13556">
    <property type="entry name" value="HTH_30"/>
    <property type="match status" value="1"/>
</dbReference>
<evidence type="ECO:0000313" key="5">
    <source>
        <dbReference type="EMBL" id="KSU89321.1"/>
    </source>
</evidence>
<dbReference type="EMBL" id="LNQP01000007">
    <property type="protein sequence ID" value="KSU89321.1"/>
    <property type="molecule type" value="Genomic_DNA"/>
</dbReference>
<sequence length="533" mass="61463">MELQTLLSSRPYASASVVAGKNGLTRTVQNINMMDAPDILTFLKEGELLVTTGYHFKEKEENLLQLVEGMAKKQCAGLAIKTKRFFEQVPSSICELAEKLNFPIIDLQTDEALGSIINESLSFILDKKTSDLQQAMMTHQLFSSYILQGNGVEKILHSLQTLCDAPIGLFDLHGNLLFHTEKKEEKASASLEKIAVQINNYFHLKASYATFSITKTKQELSLFLIPTHTHKSNFLVIYRSMLPNESSLLTIEQAANVLSFEMMRQHALKEAERRKKNEYFHQLTHDYFKNIDEATYHGKQIGLSPDKKYICAVGKIPLQHYTYTDSEMIYELIEYELSKQPIPSLLFTQDNRYVILFFPDSYDKHQFIANQLILIQKVVKRHYKQNVCFGIGNQSQTLLTVIDSYKEAIEALENIQMTDQAAPIQFYQPKQFRELLRLIPSADLEEYHEKALEGLLHYDRKDQPILLDTLSTYLNLNCQISETAKQLFIHRNTVIYRIEKCEEILGRSVHTPEETLRLRIAFQIHTHLHSNFI</sequence>
<feature type="domain" description="PucR C-terminal helix-turn-helix" evidence="3">
    <location>
        <begin position="466"/>
        <end position="524"/>
    </location>
</feature>
<dbReference type="Pfam" id="PF07905">
    <property type="entry name" value="PucR"/>
    <property type="match status" value="1"/>
</dbReference>
<dbReference type="InterPro" id="IPR041522">
    <property type="entry name" value="CdaR_GGDEF"/>
</dbReference>
<feature type="domain" description="CdaR GGDEF-like" evidence="4">
    <location>
        <begin position="293"/>
        <end position="413"/>
    </location>
</feature>
<dbReference type="InterPro" id="IPR042070">
    <property type="entry name" value="PucR_C-HTH_sf"/>
</dbReference>
<dbReference type="Pfam" id="PF17853">
    <property type="entry name" value="GGDEF_2"/>
    <property type="match status" value="1"/>
</dbReference>
<proteinExistence type="inferred from homology"/>
<gene>
    <name evidence="5" type="ORF">AS180_03265</name>
</gene>
<evidence type="ECO:0000259" key="2">
    <source>
        <dbReference type="Pfam" id="PF07905"/>
    </source>
</evidence>
<dbReference type="Gene3D" id="1.10.10.2840">
    <property type="entry name" value="PucR C-terminal helix-turn-helix domain"/>
    <property type="match status" value="1"/>
</dbReference>
<dbReference type="InterPro" id="IPR012914">
    <property type="entry name" value="PucR_dom"/>
</dbReference>
<dbReference type="PANTHER" id="PTHR33744:SF1">
    <property type="entry name" value="DNA-BINDING TRANSCRIPTIONAL ACTIVATOR ADER"/>
    <property type="match status" value="1"/>
</dbReference>
<evidence type="ECO:0000259" key="3">
    <source>
        <dbReference type="Pfam" id="PF13556"/>
    </source>
</evidence>
<evidence type="ECO:0000259" key="4">
    <source>
        <dbReference type="Pfam" id="PF17853"/>
    </source>
</evidence>
<accession>A0A0V8JQF5</accession>
<dbReference type="InterPro" id="IPR051448">
    <property type="entry name" value="CdaR-like_regulators"/>
</dbReference>
<keyword evidence="6" id="KW-1185">Reference proteome</keyword>
<comment type="caution">
    <text evidence="5">The sequence shown here is derived from an EMBL/GenBank/DDBJ whole genome shotgun (WGS) entry which is preliminary data.</text>
</comment>
<name>A0A0V8JQF5_9BACI</name>
<dbReference type="AlphaFoldDB" id="A0A0V8JQF5"/>
<protein>
    <submittedName>
        <fullName evidence="5">Transcriptional regulator</fullName>
    </submittedName>
</protein>
<dbReference type="Proteomes" id="UP000053681">
    <property type="component" value="Unassembled WGS sequence"/>
</dbReference>